<gene>
    <name evidence="1" type="ORF">C7441_10142</name>
</gene>
<dbReference type="PROSITE" id="PS51257">
    <property type="entry name" value="PROKAR_LIPOPROTEIN"/>
    <property type="match status" value="1"/>
</dbReference>
<organism evidence="1 2">
    <name type="scientific">Pseudaminobacter salicylatoxidans</name>
    <dbReference type="NCBI Taxonomy" id="93369"/>
    <lineage>
        <taxon>Bacteria</taxon>
        <taxon>Pseudomonadati</taxon>
        <taxon>Pseudomonadota</taxon>
        <taxon>Alphaproteobacteria</taxon>
        <taxon>Hyphomicrobiales</taxon>
        <taxon>Phyllobacteriaceae</taxon>
        <taxon>Pseudaminobacter</taxon>
    </lineage>
</organism>
<dbReference type="RefSeq" id="WP_146201422.1">
    <property type="nucleotide sequence ID" value="NZ_QGGG01000001.1"/>
</dbReference>
<dbReference type="Proteomes" id="UP000245396">
    <property type="component" value="Unassembled WGS sequence"/>
</dbReference>
<reference evidence="1 2" key="1">
    <citation type="submission" date="2018-05" db="EMBL/GenBank/DDBJ databases">
        <title>Genomic Encyclopedia of Type Strains, Phase IV (KMG-IV): sequencing the most valuable type-strain genomes for metagenomic binning, comparative biology and taxonomic classification.</title>
        <authorList>
            <person name="Goeker M."/>
        </authorList>
    </citation>
    <scope>NUCLEOTIDE SEQUENCE [LARGE SCALE GENOMIC DNA]</scope>
    <source>
        <strain evidence="1 2">DSM 6986</strain>
    </source>
</reference>
<evidence type="ECO:0008006" key="3">
    <source>
        <dbReference type="Google" id="ProtNLM"/>
    </source>
</evidence>
<comment type="caution">
    <text evidence="1">The sequence shown here is derived from an EMBL/GenBank/DDBJ whole genome shotgun (WGS) entry which is preliminary data.</text>
</comment>
<accession>A0A316CAF7</accession>
<keyword evidence="2" id="KW-1185">Reference proteome</keyword>
<dbReference type="EMBL" id="QGGG01000001">
    <property type="protein sequence ID" value="PWJ86163.1"/>
    <property type="molecule type" value="Genomic_DNA"/>
</dbReference>
<proteinExistence type="predicted"/>
<name>A0A316CAF7_PSESE</name>
<dbReference type="AlphaFoldDB" id="A0A316CAF7"/>
<sequence length="76" mass="7923">MRTLIVAASLGLLTLISGCTTDTGGFYGMMAPGNYDYGPSVGGGDHDRFRQHFGFAHTGHVGHGHEHGGHGGHGKF</sequence>
<evidence type="ECO:0000313" key="1">
    <source>
        <dbReference type="EMBL" id="PWJ86163.1"/>
    </source>
</evidence>
<protein>
    <recommendedName>
        <fullName evidence="3">Lipoprotein</fullName>
    </recommendedName>
</protein>
<evidence type="ECO:0000313" key="2">
    <source>
        <dbReference type="Proteomes" id="UP000245396"/>
    </source>
</evidence>